<dbReference type="GO" id="GO:0006508">
    <property type="term" value="P:proteolysis"/>
    <property type="evidence" value="ECO:0007669"/>
    <property type="project" value="InterPro"/>
</dbReference>
<comment type="caution">
    <text evidence="3">The sequence shown here is derived from an EMBL/GenBank/DDBJ whole genome shotgun (WGS) entry which is preliminary data.</text>
</comment>
<accession>A0A368GQS6</accession>
<dbReference type="GO" id="GO:0004190">
    <property type="term" value="F:aspartic-type endopeptidase activity"/>
    <property type="evidence" value="ECO:0007669"/>
    <property type="project" value="InterPro"/>
</dbReference>
<evidence type="ECO:0000259" key="2">
    <source>
        <dbReference type="PROSITE" id="PS51767"/>
    </source>
</evidence>
<dbReference type="Pfam" id="PF00026">
    <property type="entry name" value="Asp"/>
    <property type="match status" value="1"/>
</dbReference>
<keyword evidence="4" id="KW-1185">Reference proteome</keyword>
<dbReference type="PROSITE" id="PS51767">
    <property type="entry name" value="PEPTIDASE_A1"/>
    <property type="match status" value="1"/>
</dbReference>
<dbReference type="EMBL" id="JOJR01000103">
    <property type="protein sequence ID" value="RCN45400.1"/>
    <property type="molecule type" value="Genomic_DNA"/>
</dbReference>
<dbReference type="InterPro" id="IPR001969">
    <property type="entry name" value="Aspartic_peptidase_AS"/>
</dbReference>
<dbReference type="AlphaFoldDB" id="A0A368GQS6"/>
<protein>
    <recommendedName>
        <fullName evidence="2">Peptidase A1 domain-containing protein</fullName>
    </recommendedName>
</protein>
<evidence type="ECO:0000313" key="4">
    <source>
        <dbReference type="Proteomes" id="UP000252519"/>
    </source>
</evidence>
<dbReference type="InterPro" id="IPR021109">
    <property type="entry name" value="Peptidase_aspartic_dom_sf"/>
</dbReference>
<dbReference type="GO" id="GO:0005764">
    <property type="term" value="C:lysosome"/>
    <property type="evidence" value="ECO:0007669"/>
    <property type="project" value="TreeGrafter"/>
</dbReference>
<dbReference type="InterPro" id="IPR033121">
    <property type="entry name" value="PEPTIDASE_A1"/>
</dbReference>
<dbReference type="OrthoDB" id="5874963at2759"/>
<dbReference type="Gene3D" id="2.40.70.10">
    <property type="entry name" value="Acid Proteases"/>
    <property type="match status" value="1"/>
</dbReference>
<name>A0A368GQS6_ANCCA</name>
<organism evidence="3 4">
    <name type="scientific">Ancylostoma caninum</name>
    <name type="common">Dog hookworm</name>
    <dbReference type="NCBI Taxonomy" id="29170"/>
    <lineage>
        <taxon>Eukaryota</taxon>
        <taxon>Metazoa</taxon>
        <taxon>Ecdysozoa</taxon>
        <taxon>Nematoda</taxon>
        <taxon>Chromadorea</taxon>
        <taxon>Rhabditida</taxon>
        <taxon>Rhabditina</taxon>
        <taxon>Rhabditomorpha</taxon>
        <taxon>Strongyloidea</taxon>
        <taxon>Ancylostomatidae</taxon>
        <taxon>Ancylostomatinae</taxon>
        <taxon>Ancylostoma</taxon>
    </lineage>
</organism>
<sequence>MTDEFRPYVNVYHDSEYVGNVTIGTPEQTFQVVLDTGSADFWVPDFTCAANKPAACEEPVCDGGCESAAFRK</sequence>
<gene>
    <name evidence="3" type="ORF">ANCCAN_08621</name>
</gene>
<dbReference type="PROSITE" id="PS00141">
    <property type="entry name" value="ASP_PROTEASE"/>
    <property type="match status" value="1"/>
</dbReference>
<reference evidence="3 4" key="1">
    <citation type="submission" date="2014-10" db="EMBL/GenBank/DDBJ databases">
        <title>Draft genome of the hookworm Ancylostoma caninum.</title>
        <authorList>
            <person name="Mitreva M."/>
        </authorList>
    </citation>
    <scope>NUCLEOTIDE SEQUENCE [LARGE SCALE GENOMIC DNA]</scope>
    <source>
        <strain evidence="3 4">Baltimore</strain>
    </source>
</reference>
<dbReference type="PANTHER" id="PTHR47966:SF45">
    <property type="entry name" value="PEPTIDASE A1 DOMAIN-CONTAINING PROTEIN"/>
    <property type="match status" value="1"/>
</dbReference>
<dbReference type="PANTHER" id="PTHR47966">
    <property type="entry name" value="BETA-SITE APP-CLEAVING ENZYME, ISOFORM A-RELATED"/>
    <property type="match status" value="1"/>
</dbReference>
<evidence type="ECO:0000256" key="1">
    <source>
        <dbReference type="ARBA" id="ARBA00007447"/>
    </source>
</evidence>
<dbReference type="SUPFAM" id="SSF50630">
    <property type="entry name" value="Acid proteases"/>
    <property type="match status" value="1"/>
</dbReference>
<evidence type="ECO:0000313" key="3">
    <source>
        <dbReference type="EMBL" id="RCN45400.1"/>
    </source>
</evidence>
<proteinExistence type="inferred from homology"/>
<dbReference type="InterPro" id="IPR001461">
    <property type="entry name" value="Aspartic_peptidase_A1"/>
</dbReference>
<dbReference type="Proteomes" id="UP000252519">
    <property type="component" value="Unassembled WGS sequence"/>
</dbReference>
<feature type="domain" description="Peptidase A1" evidence="2">
    <location>
        <begin position="17"/>
        <end position="72"/>
    </location>
</feature>
<comment type="similarity">
    <text evidence="1">Belongs to the peptidase A1 family.</text>
</comment>
<dbReference type="STRING" id="29170.A0A368GQS6"/>